<dbReference type="NCBIfam" id="NF041216">
    <property type="entry name" value="CU044_2847_fam"/>
    <property type="match status" value="1"/>
</dbReference>
<accession>B7KID9</accession>
<evidence type="ECO:0000313" key="2">
    <source>
        <dbReference type="EMBL" id="ACK73626.1"/>
    </source>
</evidence>
<organism evidence="2 3">
    <name type="scientific">Gloeothece citriformis (strain PCC 7424)</name>
    <name type="common">Cyanothece sp. (strain PCC 7424)</name>
    <dbReference type="NCBI Taxonomy" id="65393"/>
    <lineage>
        <taxon>Bacteria</taxon>
        <taxon>Bacillati</taxon>
        <taxon>Cyanobacteriota</taxon>
        <taxon>Cyanophyceae</taxon>
        <taxon>Oscillatoriophycideae</taxon>
        <taxon>Chroococcales</taxon>
        <taxon>Aphanothecaceae</taxon>
        <taxon>Gloeothece</taxon>
        <taxon>Gloeothece citriformis</taxon>
    </lineage>
</organism>
<name>B7KID9_GLOC7</name>
<evidence type="ECO:0000313" key="3">
    <source>
        <dbReference type="Proteomes" id="UP000002384"/>
    </source>
</evidence>
<dbReference type="RefSeq" id="WP_015957204.1">
    <property type="nucleotide sequence ID" value="NC_011729.1"/>
</dbReference>
<protein>
    <recommendedName>
        <fullName evidence="1">Trypsin-co-occurring domain-containing protein</fullName>
    </recommendedName>
</protein>
<keyword evidence="3" id="KW-1185">Reference proteome</keyword>
<gene>
    <name evidence="2" type="ordered locus">PCC7424_5278</name>
</gene>
<dbReference type="HOGENOM" id="CLU_174641_0_0_3"/>
<dbReference type="InterPro" id="IPR045794">
    <property type="entry name" value="Trypco1"/>
</dbReference>
<dbReference type="STRING" id="65393.PCC7424_5278"/>
<dbReference type="Proteomes" id="UP000002384">
    <property type="component" value="Chromosome"/>
</dbReference>
<sequence length="107" mass="11500">MNYDDEMISDFSEIIPVKVADGVTIMVEATSLGGDEDVGIGDFEFSDVTDAIEAIANSITTTFDKIKPKKASVEFGVEIGVESGKLTALLVKGSSKTNLKITLHWEN</sequence>
<proteinExistence type="predicted"/>
<dbReference type="AlphaFoldDB" id="B7KID9"/>
<feature type="domain" description="Trypsin-co-occurring" evidence="1">
    <location>
        <begin position="18"/>
        <end position="106"/>
    </location>
</feature>
<evidence type="ECO:0000259" key="1">
    <source>
        <dbReference type="Pfam" id="PF19493"/>
    </source>
</evidence>
<dbReference type="KEGG" id="cyc:PCC7424_5278"/>
<reference evidence="3" key="1">
    <citation type="journal article" date="2011" name="MBio">
        <title>Novel metabolic attributes of the genus Cyanothece, comprising a group of unicellular nitrogen-fixing Cyanobacteria.</title>
        <authorList>
            <person name="Bandyopadhyay A."/>
            <person name="Elvitigala T."/>
            <person name="Welsh E."/>
            <person name="Stockel J."/>
            <person name="Liberton M."/>
            <person name="Min H."/>
            <person name="Sherman L.A."/>
            <person name="Pakrasi H.B."/>
        </authorList>
    </citation>
    <scope>NUCLEOTIDE SEQUENCE [LARGE SCALE GENOMIC DNA]</scope>
    <source>
        <strain evidence="3">PCC 7424</strain>
    </source>
</reference>
<dbReference type="Pfam" id="PF19493">
    <property type="entry name" value="Trypco1"/>
    <property type="match status" value="1"/>
</dbReference>
<dbReference type="eggNOG" id="ENOG5032BB1">
    <property type="taxonomic scope" value="Bacteria"/>
</dbReference>
<dbReference type="EMBL" id="CP001291">
    <property type="protein sequence ID" value="ACK73626.1"/>
    <property type="molecule type" value="Genomic_DNA"/>
</dbReference>